<comment type="caution">
    <text evidence="1">The sequence shown here is derived from an EMBL/GenBank/DDBJ whole genome shotgun (WGS) entry which is preliminary data.</text>
</comment>
<dbReference type="Proteomes" id="UP000265520">
    <property type="component" value="Unassembled WGS sequence"/>
</dbReference>
<organism evidence="1 2">
    <name type="scientific">Trifolium medium</name>
    <dbReference type="NCBI Taxonomy" id="97028"/>
    <lineage>
        <taxon>Eukaryota</taxon>
        <taxon>Viridiplantae</taxon>
        <taxon>Streptophyta</taxon>
        <taxon>Embryophyta</taxon>
        <taxon>Tracheophyta</taxon>
        <taxon>Spermatophyta</taxon>
        <taxon>Magnoliopsida</taxon>
        <taxon>eudicotyledons</taxon>
        <taxon>Gunneridae</taxon>
        <taxon>Pentapetalae</taxon>
        <taxon>rosids</taxon>
        <taxon>fabids</taxon>
        <taxon>Fabales</taxon>
        <taxon>Fabaceae</taxon>
        <taxon>Papilionoideae</taxon>
        <taxon>50 kb inversion clade</taxon>
        <taxon>NPAAA clade</taxon>
        <taxon>Hologalegina</taxon>
        <taxon>IRL clade</taxon>
        <taxon>Trifolieae</taxon>
        <taxon>Trifolium</taxon>
    </lineage>
</organism>
<sequence length="64" mass="7186">GWILGVARAKIRRLSLKSGRDVARRHVSSSGENVAMSRHFFARNPGTFWTCVAGFRRAKASERL</sequence>
<reference evidence="1 2" key="1">
    <citation type="journal article" date="2018" name="Front. Plant Sci.">
        <title>Red Clover (Trifolium pratense) and Zigzag Clover (T. medium) - A Picture of Genomic Similarities and Differences.</title>
        <authorList>
            <person name="Dluhosova J."/>
            <person name="Istvanek J."/>
            <person name="Nedelnik J."/>
            <person name="Repkova J."/>
        </authorList>
    </citation>
    <scope>NUCLEOTIDE SEQUENCE [LARGE SCALE GENOMIC DNA]</scope>
    <source>
        <strain evidence="2">cv. 10/8</strain>
        <tissue evidence="1">Leaf</tissue>
    </source>
</reference>
<evidence type="ECO:0000313" key="1">
    <source>
        <dbReference type="EMBL" id="MCI89105.1"/>
    </source>
</evidence>
<name>A0A392VQX4_9FABA</name>
<proteinExistence type="predicted"/>
<feature type="non-terminal residue" evidence="1">
    <location>
        <position position="1"/>
    </location>
</feature>
<protein>
    <submittedName>
        <fullName evidence="1">Uncharacterized protein</fullName>
    </submittedName>
</protein>
<dbReference type="AlphaFoldDB" id="A0A392VQX4"/>
<dbReference type="EMBL" id="LXQA011210688">
    <property type="protein sequence ID" value="MCI89105.1"/>
    <property type="molecule type" value="Genomic_DNA"/>
</dbReference>
<accession>A0A392VQX4</accession>
<evidence type="ECO:0000313" key="2">
    <source>
        <dbReference type="Proteomes" id="UP000265520"/>
    </source>
</evidence>
<keyword evidence="2" id="KW-1185">Reference proteome</keyword>